<dbReference type="EC" id="2.4.3.4" evidence="20"/>
<evidence type="ECO:0000256" key="21">
    <source>
        <dbReference type="ARBA" id="ARBA00042448"/>
    </source>
</evidence>
<dbReference type="InterPro" id="IPR038578">
    <property type="entry name" value="GT29-like_sf"/>
</dbReference>
<dbReference type="GeneID" id="102218379"/>
<dbReference type="FunFam" id="3.90.1480.20:FF:000002">
    <property type="entry name" value="CMP-N-acetylneuraminate-beta-galactosamide- alpha-2,3-sialyltransferase 2"/>
    <property type="match status" value="1"/>
</dbReference>
<evidence type="ECO:0000256" key="24">
    <source>
        <dbReference type="ARBA" id="ARBA00043673"/>
    </source>
</evidence>
<dbReference type="Pfam" id="PF00777">
    <property type="entry name" value="Glyco_transf_29"/>
    <property type="match status" value="1"/>
</dbReference>
<dbReference type="InterPro" id="IPR001675">
    <property type="entry name" value="Glyco_trans_29"/>
</dbReference>
<dbReference type="Gene3D" id="3.90.1480.20">
    <property type="entry name" value="Glycosyl transferase family 29"/>
    <property type="match status" value="1"/>
</dbReference>
<dbReference type="GO" id="GO:0097503">
    <property type="term" value="P:sialylation"/>
    <property type="evidence" value="ECO:0007669"/>
    <property type="project" value="TreeGrafter"/>
</dbReference>
<comment type="subunit">
    <text evidence="29">Homodimer; disulfide-linked. Homodimer formation occurs in the endoplasmic reticulum.</text>
</comment>
<comment type="subcellular location">
    <subcellularLocation>
        <location evidence="1">Golgi apparatus membrane</location>
        <topology evidence="1">Single-pass type II membrane protein</topology>
    </subcellularLocation>
    <subcellularLocation>
        <location evidence="18">Golgi apparatus</location>
        <location evidence="18">Golgi stack membrane</location>
    </subcellularLocation>
    <subcellularLocation>
        <location evidence="2">Secreted</location>
    </subcellularLocation>
</comment>
<evidence type="ECO:0000256" key="25">
    <source>
        <dbReference type="ARBA" id="ARBA00043773"/>
    </source>
</evidence>
<comment type="catalytic activity">
    <reaction evidence="25">
        <text>a ganglioside GM1 (d18:1(4E)) + CMP-N-acetyl-beta-neuraminate = a ganglioside GD1a (d18:1(4E)) + CMP + H(+)</text>
        <dbReference type="Rhea" id="RHEA:18021"/>
        <dbReference type="ChEBI" id="CHEBI:15378"/>
        <dbReference type="ChEBI" id="CHEBI:57812"/>
        <dbReference type="ChEBI" id="CHEBI:60377"/>
        <dbReference type="ChEBI" id="CHEBI:77709"/>
        <dbReference type="ChEBI" id="CHEBI:78445"/>
        <dbReference type="EC" id="2.4.3.2"/>
    </reaction>
    <physiologicalReaction direction="left-to-right" evidence="25">
        <dbReference type="Rhea" id="RHEA:18022"/>
    </physiologicalReaction>
</comment>
<evidence type="ECO:0000256" key="14">
    <source>
        <dbReference type="ARBA" id="ARBA00023136"/>
    </source>
</evidence>
<evidence type="ECO:0000256" key="5">
    <source>
        <dbReference type="ARBA" id="ARBA00006003"/>
    </source>
</evidence>
<comment type="catalytic activity">
    <reaction evidence="17">
        <text>a beta-D-galactosyl-(1-&gt;3)-N-acetyl-alpha-D-galactosaminyl derivative + CMP-N-acetyl-beta-neuraminate = an N-acetyl-alpha-neuraminyl-(2-&gt;3)-beta-D-galactosyl-(1-&gt;3)-N-acetyl-alpha-D-galactosaminyl derivative + CMP + H(+)</text>
        <dbReference type="Rhea" id="RHEA:21616"/>
        <dbReference type="ChEBI" id="CHEBI:15378"/>
        <dbReference type="ChEBI" id="CHEBI:57812"/>
        <dbReference type="ChEBI" id="CHEBI:60377"/>
        <dbReference type="ChEBI" id="CHEBI:133470"/>
        <dbReference type="ChEBI" id="CHEBI:139596"/>
        <dbReference type="EC" id="2.4.3.4"/>
    </reaction>
    <physiologicalReaction direction="left-to-right" evidence="17">
        <dbReference type="Rhea" id="RHEA:21617"/>
    </physiologicalReaction>
</comment>
<evidence type="ECO:0000256" key="10">
    <source>
        <dbReference type="ARBA" id="ARBA00022968"/>
    </source>
</evidence>
<evidence type="ECO:0000256" key="32">
    <source>
        <dbReference type="ARBA" id="ARBA00081332"/>
    </source>
</evidence>
<dbReference type="PANTHER" id="PTHR46032:SF6">
    <property type="entry name" value="CMP-N-ACETYLNEURAMINATE-BETA-GALACTOSAMIDE-ALPHA-2,3-SIALYLTRANSFERASE 1"/>
    <property type="match status" value="1"/>
</dbReference>
<comment type="catalytic activity">
    <reaction evidence="24">
        <text>a ganglioside GA1 (d18:1(4E)) + CMP-N-acetyl-beta-neuraminate = a ganglioside GM1b (d18:1(4E)) + CMP + H(+)</text>
        <dbReference type="Rhea" id="RHEA:47560"/>
        <dbReference type="ChEBI" id="CHEBI:15378"/>
        <dbReference type="ChEBI" id="CHEBI:27938"/>
        <dbReference type="ChEBI" id="CHEBI:57812"/>
        <dbReference type="ChEBI" id="CHEBI:60377"/>
        <dbReference type="ChEBI" id="CHEBI:78568"/>
    </reaction>
    <physiologicalReaction direction="left-to-right" evidence="24">
        <dbReference type="Rhea" id="RHEA:47561"/>
    </physiologicalReaction>
</comment>
<name>A0A3B5R724_XIPMA</name>
<keyword evidence="7" id="KW-0328">Glycosyltransferase</keyword>
<keyword evidence="14" id="KW-0472">Membrane</keyword>
<comment type="pathway">
    <text evidence="4">Glycolipid biosynthesis.</text>
</comment>
<evidence type="ECO:0000256" key="33">
    <source>
        <dbReference type="ARBA" id="ARBA00082805"/>
    </source>
</evidence>
<evidence type="ECO:0000256" key="2">
    <source>
        <dbReference type="ARBA" id="ARBA00004613"/>
    </source>
</evidence>
<proteinExistence type="inferred from homology"/>
<evidence type="ECO:0000256" key="12">
    <source>
        <dbReference type="ARBA" id="ARBA00023034"/>
    </source>
</evidence>
<comment type="catalytic activity">
    <reaction evidence="28">
        <text>a globoside GalGb4Cer + CMP-N-acetyl-beta-neuraminate = a globoside MSGG + CMP + H(+)</text>
        <dbReference type="Rhea" id="RHEA:65372"/>
        <dbReference type="ChEBI" id="CHEBI:15378"/>
        <dbReference type="ChEBI" id="CHEBI:57812"/>
        <dbReference type="ChEBI" id="CHEBI:60377"/>
        <dbReference type="ChEBI" id="CHEBI:140623"/>
        <dbReference type="ChEBI" id="CHEBI:140691"/>
    </reaction>
    <physiologicalReaction direction="left-to-right" evidence="28">
        <dbReference type="Rhea" id="RHEA:65373"/>
    </physiologicalReaction>
</comment>
<evidence type="ECO:0000256" key="23">
    <source>
        <dbReference type="ARBA" id="ARBA00042991"/>
    </source>
</evidence>
<evidence type="ECO:0000256" key="8">
    <source>
        <dbReference type="ARBA" id="ARBA00022679"/>
    </source>
</evidence>
<comment type="catalytic activity">
    <reaction evidence="27">
        <text>ganglioside GM1 (d18:1(4E)/18:0) + CMP-N-acetyl-beta-neuraminate = ganglioside GD1a (18:1(4E)/18:0) + CMP + H(+)</text>
        <dbReference type="Rhea" id="RHEA:48248"/>
        <dbReference type="ChEBI" id="CHEBI:15378"/>
        <dbReference type="ChEBI" id="CHEBI:57812"/>
        <dbReference type="ChEBI" id="CHEBI:60377"/>
        <dbReference type="ChEBI" id="CHEBI:73110"/>
        <dbReference type="ChEBI" id="CHEBI:90153"/>
    </reaction>
    <physiologicalReaction direction="left-to-right" evidence="27">
        <dbReference type="Rhea" id="RHEA:48249"/>
    </physiologicalReaction>
</comment>
<dbReference type="Proteomes" id="UP000002852">
    <property type="component" value="Unassembled WGS sequence"/>
</dbReference>
<dbReference type="KEGG" id="xma:102218379"/>
<dbReference type="GO" id="GO:0000139">
    <property type="term" value="C:Golgi membrane"/>
    <property type="evidence" value="ECO:0007669"/>
    <property type="project" value="UniProtKB-SubCell"/>
</dbReference>
<accession>A0A3B5R724</accession>
<dbReference type="STRING" id="8083.ENSXMAP00000039317"/>
<evidence type="ECO:0000256" key="28">
    <source>
        <dbReference type="ARBA" id="ARBA00052027"/>
    </source>
</evidence>
<dbReference type="AlphaFoldDB" id="A0A3B5R724"/>
<evidence type="ECO:0000256" key="18">
    <source>
        <dbReference type="ARBA" id="ARBA00037859"/>
    </source>
</evidence>
<evidence type="ECO:0000256" key="20">
    <source>
        <dbReference type="ARBA" id="ARBA00039107"/>
    </source>
</evidence>
<keyword evidence="9" id="KW-0812">Transmembrane</keyword>
<evidence type="ECO:0000256" key="22">
    <source>
        <dbReference type="ARBA" id="ARBA00042990"/>
    </source>
</evidence>
<evidence type="ECO:0000256" key="15">
    <source>
        <dbReference type="ARBA" id="ARBA00023157"/>
    </source>
</evidence>
<evidence type="ECO:0000256" key="17">
    <source>
        <dbReference type="ARBA" id="ARBA00036292"/>
    </source>
</evidence>
<reference evidence="34" key="4">
    <citation type="submission" date="2025-09" db="UniProtKB">
        <authorList>
            <consortium name="Ensembl"/>
        </authorList>
    </citation>
    <scope>IDENTIFICATION</scope>
    <source>
        <strain evidence="34">JP 163 A</strain>
    </source>
</reference>
<evidence type="ECO:0000256" key="3">
    <source>
        <dbReference type="ARBA" id="ARBA00004922"/>
    </source>
</evidence>
<protein>
    <recommendedName>
        <fullName evidence="30">CMP-N-acetylneuraminate-beta-galactosamide-alpha-2,3-sialyltransferase 2</fullName>
        <ecNumber evidence="19">2.4.3.2</ecNumber>
        <ecNumber evidence="20">2.4.3.4</ecNumber>
    </recommendedName>
    <alternativeName>
        <fullName evidence="23">Gal-NAc6S</fullName>
    </alternativeName>
    <alternativeName>
        <fullName evidence="21">Gal-beta-1,3-GalNAc-alpha-2,3-sialyltransferase</fullName>
    </alternativeName>
    <alternativeName>
        <fullName evidence="22">Monosialoganglioside sialyltransferase</fullName>
    </alternativeName>
    <alternativeName>
        <fullName evidence="31">ST3Gal II</fullName>
    </alternativeName>
    <alternativeName>
        <fullName evidence="32">ST3GalA.2</fullName>
    </alternativeName>
    <alternativeName>
        <fullName evidence="33">Sialyltransferase 4B</fullName>
    </alternativeName>
</protein>
<evidence type="ECO:0000313" key="35">
    <source>
        <dbReference type="Proteomes" id="UP000002852"/>
    </source>
</evidence>
<evidence type="ECO:0000256" key="27">
    <source>
        <dbReference type="ARBA" id="ARBA00047509"/>
    </source>
</evidence>
<dbReference type="Ensembl" id="ENSXMAT00000035908.1">
    <property type="protein sequence ID" value="ENSXMAP00000039317.1"/>
    <property type="gene ID" value="ENSXMAG00000027853.1"/>
</dbReference>
<reference evidence="35" key="2">
    <citation type="journal article" date="2013" name="Nat. Genet.">
        <title>The genome of the platyfish, Xiphophorus maculatus, provides insights into evolutionary adaptation and several complex traits.</title>
        <authorList>
            <person name="Schartl M."/>
            <person name="Walter R.B."/>
            <person name="Shen Y."/>
            <person name="Garcia T."/>
            <person name="Catchen J."/>
            <person name="Amores A."/>
            <person name="Braasch I."/>
            <person name="Chalopin D."/>
            <person name="Volff J.N."/>
            <person name="Lesch K.P."/>
            <person name="Bisazza A."/>
            <person name="Minx P."/>
            <person name="Hillier L."/>
            <person name="Wilson R.K."/>
            <person name="Fuerstenberg S."/>
            <person name="Boore J."/>
            <person name="Searle S."/>
            <person name="Postlethwait J.H."/>
            <person name="Warren W.C."/>
        </authorList>
    </citation>
    <scope>NUCLEOTIDE SEQUENCE [LARGE SCALE GENOMIC DNA]</scope>
    <source>
        <strain evidence="35">JP 163 A</strain>
    </source>
</reference>
<keyword evidence="6" id="KW-0964">Secreted</keyword>
<dbReference type="InParanoid" id="A0A3B5R724"/>
<evidence type="ECO:0000256" key="29">
    <source>
        <dbReference type="ARBA" id="ARBA00062545"/>
    </source>
</evidence>
<evidence type="ECO:0000256" key="11">
    <source>
        <dbReference type="ARBA" id="ARBA00022989"/>
    </source>
</evidence>
<dbReference type="EC" id="2.4.3.2" evidence="19"/>
<evidence type="ECO:0000313" key="34">
    <source>
        <dbReference type="Ensembl" id="ENSXMAP00000039317.1"/>
    </source>
</evidence>
<keyword evidence="12" id="KW-0333">Golgi apparatus</keyword>
<dbReference type="InterPro" id="IPR051757">
    <property type="entry name" value="Beta-gal_alpha2-3_sialyltrans"/>
</dbReference>
<dbReference type="GeneTree" id="ENSGT00940000154725"/>
<dbReference type="RefSeq" id="XP_014326949.1">
    <property type="nucleotide sequence ID" value="XM_014471463.1"/>
</dbReference>
<dbReference type="GO" id="GO:0006629">
    <property type="term" value="P:lipid metabolic process"/>
    <property type="evidence" value="ECO:0007669"/>
    <property type="project" value="UniProtKB-KW"/>
</dbReference>
<dbReference type="GO" id="GO:0003836">
    <property type="term" value="F:beta-galactoside (CMP) alpha-2,3-sialyltransferase activity"/>
    <property type="evidence" value="ECO:0007669"/>
    <property type="project" value="UniProtKB-EC"/>
</dbReference>
<keyword evidence="35" id="KW-1185">Reference proteome</keyword>
<keyword evidence="8" id="KW-0808">Transferase</keyword>
<evidence type="ECO:0000256" key="31">
    <source>
        <dbReference type="ARBA" id="ARBA00081228"/>
    </source>
</evidence>
<evidence type="ECO:0000256" key="6">
    <source>
        <dbReference type="ARBA" id="ARBA00022525"/>
    </source>
</evidence>
<dbReference type="GO" id="GO:0047288">
    <property type="term" value="F:beta-D-galactosyl-(1-&gt;3)-N-acetyl-beta-D-galactosaminide alpha-2,3- sialyltransferase"/>
    <property type="evidence" value="ECO:0007669"/>
    <property type="project" value="UniProtKB-EC"/>
</dbReference>
<dbReference type="GO" id="GO:0032580">
    <property type="term" value="C:Golgi cisterna membrane"/>
    <property type="evidence" value="ECO:0007669"/>
    <property type="project" value="UniProtKB-SubCell"/>
</dbReference>
<sequence length="328" mass="37668">MLVRWKSFSSNKANSSKMNEWKTTVFLLCAAAVGLLLKARFNKWPSLKDRNLSWRELETELSDVNALLGHHLRRSVEPFLSANISLFQETFNWWKQLQREKHDLNCYKSTVQKLFEIFPPTSKADPVRYRTCAVVGNSVNLRGAAYGQLIDFHEVIIRMNGAPIQGHEEDVGVKTTHHVMYPESAVDLNNSTRLVLFPFKIQDLQWLIKAFTTGFNGKSYVKVKSKIKANKDLVKVINPTFMKYVHEVWMKKKGSYPSTGFMALVLALHICDDVHVFGYGADSNGNWSHYWETLKDKKLKTGLHPGQHEYALIQHLANGRKLKLYKGL</sequence>
<dbReference type="OrthoDB" id="10264956at2759"/>
<keyword evidence="13" id="KW-0443">Lipid metabolism</keyword>
<evidence type="ECO:0000256" key="9">
    <source>
        <dbReference type="ARBA" id="ARBA00022692"/>
    </source>
</evidence>
<reference evidence="34" key="3">
    <citation type="submission" date="2025-08" db="UniProtKB">
        <authorList>
            <consortium name="Ensembl"/>
        </authorList>
    </citation>
    <scope>IDENTIFICATION</scope>
    <source>
        <strain evidence="34">JP 163 A</strain>
    </source>
</reference>
<evidence type="ECO:0000256" key="30">
    <source>
        <dbReference type="ARBA" id="ARBA00072809"/>
    </source>
</evidence>
<evidence type="ECO:0000256" key="19">
    <source>
        <dbReference type="ARBA" id="ARBA00039106"/>
    </source>
</evidence>
<comment type="similarity">
    <text evidence="5">Belongs to the glycosyltransferase 29 family.</text>
</comment>
<dbReference type="OMA" id="CCESVEL"/>
<keyword evidence="11" id="KW-1133">Transmembrane helix</keyword>
<evidence type="ECO:0000256" key="1">
    <source>
        <dbReference type="ARBA" id="ARBA00004323"/>
    </source>
</evidence>
<comment type="catalytic activity">
    <reaction evidence="26">
        <text>a ganglioside GA1 + CMP-N-acetyl-beta-neuraminate = a ganglioside GM1b + CMP + H(+)</text>
        <dbReference type="Rhea" id="RHEA:48244"/>
        <dbReference type="ChEBI" id="CHEBI:15378"/>
        <dbReference type="ChEBI" id="CHEBI:57812"/>
        <dbReference type="ChEBI" id="CHEBI:60377"/>
        <dbReference type="ChEBI" id="CHEBI:88069"/>
        <dbReference type="ChEBI" id="CHEBI:90151"/>
    </reaction>
    <physiologicalReaction direction="left-to-right" evidence="26">
        <dbReference type="Rhea" id="RHEA:48245"/>
    </physiologicalReaction>
</comment>
<keyword evidence="16" id="KW-0325">Glycoprotein</keyword>
<evidence type="ECO:0000256" key="16">
    <source>
        <dbReference type="ARBA" id="ARBA00023180"/>
    </source>
</evidence>
<evidence type="ECO:0000256" key="7">
    <source>
        <dbReference type="ARBA" id="ARBA00022676"/>
    </source>
</evidence>
<keyword evidence="10" id="KW-0735">Signal-anchor</keyword>
<organism evidence="34 35">
    <name type="scientific">Xiphophorus maculatus</name>
    <name type="common">Southern platyfish</name>
    <name type="synonym">Platypoecilus maculatus</name>
    <dbReference type="NCBI Taxonomy" id="8083"/>
    <lineage>
        <taxon>Eukaryota</taxon>
        <taxon>Metazoa</taxon>
        <taxon>Chordata</taxon>
        <taxon>Craniata</taxon>
        <taxon>Vertebrata</taxon>
        <taxon>Euteleostomi</taxon>
        <taxon>Actinopterygii</taxon>
        <taxon>Neopterygii</taxon>
        <taxon>Teleostei</taxon>
        <taxon>Neoteleostei</taxon>
        <taxon>Acanthomorphata</taxon>
        <taxon>Ovalentaria</taxon>
        <taxon>Atherinomorphae</taxon>
        <taxon>Cyprinodontiformes</taxon>
        <taxon>Poeciliidae</taxon>
        <taxon>Poeciliinae</taxon>
        <taxon>Xiphophorus</taxon>
    </lineage>
</organism>
<keyword evidence="15" id="KW-1015">Disulfide bond</keyword>
<comment type="pathway">
    <text evidence="3">Protein modification; protein glycosylation.</text>
</comment>
<evidence type="ECO:0000256" key="13">
    <source>
        <dbReference type="ARBA" id="ARBA00023098"/>
    </source>
</evidence>
<evidence type="ECO:0000256" key="26">
    <source>
        <dbReference type="ARBA" id="ARBA00043816"/>
    </source>
</evidence>
<reference evidence="35" key="1">
    <citation type="submission" date="2012-01" db="EMBL/GenBank/DDBJ databases">
        <authorList>
            <person name="Walter R."/>
            <person name="Schartl M."/>
            <person name="Warren W."/>
        </authorList>
    </citation>
    <scope>NUCLEOTIDE SEQUENCE [LARGE SCALE GENOMIC DNA]</scope>
    <source>
        <strain evidence="35">JP 163 A</strain>
    </source>
</reference>
<dbReference type="GO" id="GO:0005576">
    <property type="term" value="C:extracellular region"/>
    <property type="evidence" value="ECO:0007669"/>
    <property type="project" value="UniProtKB-SubCell"/>
</dbReference>
<dbReference type="PANTHER" id="PTHR46032">
    <property type="entry name" value="ALPHA-2,3-SIALYLTRANSFERASE ST3GAL I ISOFORM X1"/>
    <property type="match status" value="1"/>
</dbReference>
<evidence type="ECO:0000256" key="4">
    <source>
        <dbReference type="ARBA" id="ARBA00004934"/>
    </source>
</evidence>